<evidence type="ECO:0000256" key="4">
    <source>
        <dbReference type="ARBA" id="ARBA00023015"/>
    </source>
</evidence>
<proteinExistence type="inferred from homology"/>
<dbReference type="InterPro" id="IPR011605">
    <property type="entry name" value="NusB_fam"/>
</dbReference>
<keyword evidence="10" id="KW-1185">Reference proteome</keyword>
<name>A0ABT7DTR0_9NEIS</name>
<evidence type="ECO:0000256" key="5">
    <source>
        <dbReference type="ARBA" id="ARBA00023163"/>
    </source>
</evidence>
<dbReference type="HAMAP" id="MF_00073">
    <property type="entry name" value="NusB"/>
    <property type="match status" value="1"/>
</dbReference>
<evidence type="ECO:0000256" key="7">
    <source>
        <dbReference type="SAM" id="MobiDB-lite"/>
    </source>
</evidence>
<gene>
    <name evidence="6 9" type="primary">nusB</name>
    <name evidence="9" type="ORF">PZA18_05255</name>
</gene>
<evidence type="ECO:0000256" key="2">
    <source>
        <dbReference type="ARBA" id="ARBA00022814"/>
    </source>
</evidence>
<evidence type="ECO:0000313" key="9">
    <source>
        <dbReference type="EMBL" id="MDK2123453.1"/>
    </source>
</evidence>
<dbReference type="NCBIfam" id="TIGR01951">
    <property type="entry name" value="nusB"/>
    <property type="match status" value="1"/>
</dbReference>
<feature type="domain" description="NusB/RsmB/TIM44" evidence="8">
    <location>
        <begin position="24"/>
        <end position="149"/>
    </location>
</feature>
<dbReference type="InterPro" id="IPR006027">
    <property type="entry name" value="NusB_RsmB_TIM44"/>
</dbReference>
<reference evidence="9" key="1">
    <citation type="submission" date="2023-03" db="EMBL/GenBank/DDBJ databases">
        <title>Chitinimonas shenzhenensis gen. nov., sp. nov., a novel member of family Burkholderiaceae isolated from activated sludge collected in Shen Zhen, China.</title>
        <authorList>
            <person name="Wang X."/>
        </authorList>
    </citation>
    <scope>NUCLEOTIDE SEQUENCE</scope>
    <source>
        <strain evidence="9">DQS-5</strain>
    </source>
</reference>
<dbReference type="Proteomes" id="UP001172778">
    <property type="component" value="Unassembled WGS sequence"/>
</dbReference>
<keyword evidence="2 6" id="KW-0889">Transcription antitermination</keyword>
<comment type="similarity">
    <text evidence="1 6">Belongs to the NusB family.</text>
</comment>
<keyword evidence="5 6" id="KW-0804">Transcription</keyword>
<dbReference type="EMBL" id="JARRAF010000004">
    <property type="protein sequence ID" value="MDK2123453.1"/>
    <property type="molecule type" value="Genomic_DNA"/>
</dbReference>
<sequence>MNTAAQPSDATDSQAKAPHKSARRRAREFAVQGIYQWQLSGDTVTRIETFLRESSPYFHKADEKLFREVFYGAVKQADELQIGFTPCLDRSIEEISPVEKAVLLMGTFELLHKPETPYAVIINECIEIAKTFGGTDGHKFVNGVLDKLALRVRQDEVEAARAKRRG</sequence>
<evidence type="ECO:0000256" key="1">
    <source>
        <dbReference type="ARBA" id="ARBA00005952"/>
    </source>
</evidence>
<accession>A0ABT7DTR0</accession>
<organism evidence="9 10">
    <name type="scientific">Parachitinimonas caeni</name>
    <dbReference type="NCBI Taxonomy" id="3031301"/>
    <lineage>
        <taxon>Bacteria</taxon>
        <taxon>Pseudomonadati</taxon>
        <taxon>Pseudomonadota</taxon>
        <taxon>Betaproteobacteria</taxon>
        <taxon>Neisseriales</taxon>
        <taxon>Chitinibacteraceae</taxon>
        <taxon>Parachitinimonas</taxon>
    </lineage>
</organism>
<dbReference type="Pfam" id="PF01029">
    <property type="entry name" value="NusB"/>
    <property type="match status" value="1"/>
</dbReference>
<dbReference type="RefSeq" id="WP_284099744.1">
    <property type="nucleotide sequence ID" value="NZ_JARRAF010000004.1"/>
</dbReference>
<evidence type="ECO:0000313" key="10">
    <source>
        <dbReference type="Proteomes" id="UP001172778"/>
    </source>
</evidence>
<comment type="caution">
    <text evidence="9">The sequence shown here is derived from an EMBL/GenBank/DDBJ whole genome shotgun (WGS) entry which is preliminary data.</text>
</comment>
<evidence type="ECO:0000259" key="8">
    <source>
        <dbReference type="Pfam" id="PF01029"/>
    </source>
</evidence>
<dbReference type="InterPro" id="IPR035926">
    <property type="entry name" value="NusB-like_sf"/>
</dbReference>
<dbReference type="Gene3D" id="1.10.940.10">
    <property type="entry name" value="NusB-like"/>
    <property type="match status" value="1"/>
</dbReference>
<keyword evidence="4 6" id="KW-0805">Transcription regulation</keyword>
<comment type="function">
    <text evidence="6">Involved in transcription antitermination. Required for transcription of ribosomal RNA (rRNA) genes. Binds specifically to the boxA antiterminator sequence of the ribosomal RNA (rrn) operons.</text>
</comment>
<dbReference type="PANTHER" id="PTHR11078">
    <property type="entry name" value="N UTILIZATION SUBSTANCE PROTEIN B-RELATED"/>
    <property type="match status" value="1"/>
</dbReference>
<evidence type="ECO:0000256" key="6">
    <source>
        <dbReference type="HAMAP-Rule" id="MF_00073"/>
    </source>
</evidence>
<dbReference type="PANTHER" id="PTHR11078:SF3">
    <property type="entry name" value="ANTITERMINATION NUSB DOMAIN-CONTAINING PROTEIN"/>
    <property type="match status" value="1"/>
</dbReference>
<evidence type="ECO:0000256" key="3">
    <source>
        <dbReference type="ARBA" id="ARBA00022884"/>
    </source>
</evidence>
<keyword evidence="3 6" id="KW-0694">RNA-binding</keyword>
<protein>
    <recommendedName>
        <fullName evidence="6">Transcription antitermination protein NusB</fullName>
    </recommendedName>
    <alternativeName>
        <fullName evidence="6">Antitermination factor NusB</fullName>
    </alternativeName>
</protein>
<dbReference type="SUPFAM" id="SSF48013">
    <property type="entry name" value="NusB-like"/>
    <property type="match status" value="1"/>
</dbReference>
<feature type="compositionally biased region" description="Polar residues" evidence="7">
    <location>
        <begin position="1"/>
        <end position="14"/>
    </location>
</feature>
<feature type="region of interest" description="Disordered" evidence="7">
    <location>
        <begin position="1"/>
        <end position="22"/>
    </location>
</feature>